<protein>
    <submittedName>
        <fullName evidence="1">Uncharacterized protein</fullName>
    </submittedName>
</protein>
<name>A0A2H0X6X8_UNCKA</name>
<dbReference type="Proteomes" id="UP000231414">
    <property type="component" value="Unassembled WGS sequence"/>
</dbReference>
<comment type="caution">
    <text evidence="1">The sequence shown here is derived from an EMBL/GenBank/DDBJ whole genome shotgun (WGS) entry which is preliminary data.</text>
</comment>
<dbReference type="EMBL" id="PEYW01000042">
    <property type="protein sequence ID" value="PIS20601.1"/>
    <property type="molecule type" value="Genomic_DNA"/>
</dbReference>
<evidence type="ECO:0000313" key="1">
    <source>
        <dbReference type="EMBL" id="PIS20601.1"/>
    </source>
</evidence>
<proteinExistence type="predicted"/>
<gene>
    <name evidence="1" type="ORF">COT52_02905</name>
</gene>
<sequence>MSLCYGNHGRVQAQQVQRILGSSGFCKEAVAALFEVPELALNGISTLDLRKNPKILLEKVLALLENYSIDPDELKKDPDPRQFLVNRGLLEKADQR</sequence>
<organism evidence="1 2">
    <name type="scientific">candidate division WWE3 bacterium CG08_land_8_20_14_0_20_43_13</name>
    <dbReference type="NCBI Taxonomy" id="1975087"/>
    <lineage>
        <taxon>Bacteria</taxon>
        <taxon>Katanobacteria</taxon>
    </lineage>
</organism>
<evidence type="ECO:0000313" key="2">
    <source>
        <dbReference type="Proteomes" id="UP000231414"/>
    </source>
</evidence>
<dbReference type="AlphaFoldDB" id="A0A2H0X6X8"/>
<reference evidence="2" key="1">
    <citation type="submission" date="2017-09" db="EMBL/GenBank/DDBJ databases">
        <title>Depth-based differentiation of microbial function through sediment-hosted aquifers and enrichment of novel symbionts in the deep terrestrial subsurface.</title>
        <authorList>
            <person name="Probst A.J."/>
            <person name="Ladd B."/>
            <person name="Jarett J.K."/>
            <person name="Geller-Mcgrath D.E."/>
            <person name="Sieber C.M.K."/>
            <person name="Emerson J.B."/>
            <person name="Anantharaman K."/>
            <person name="Thomas B.C."/>
            <person name="Malmstrom R."/>
            <person name="Stieglmeier M."/>
            <person name="Klingl A."/>
            <person name="Woyke T."/>
            <person name="Ryan C.M."/>
            <person name="Banfield J.F."/>
        </authorList>
    </citation>
    <scope>NUCLEOTIDE SEQUENCE [LARGE SCALE GENOMIC DNA]</scope>
</reference>
<accession>A0A2H0X6X8</accession>